<name>A0A8I0P9U7_9ACTN</name>
<dbReference type="OrthoDB" id="4308543at2"/>
<gene>
    <name evidence="2" type="ORF">H4687_007084</name>
</gene>
<proteinExistence type="predicted"/>
<dbReference type="RefSeq" id="WP_046919971.1">
    <property type="nucleotide sequence ID" value="NZ_JADBGF010000001.1"/>
</dbReference>
<reference evidence="2 3" key="1">
    <citation type="submission" date="2020-10" db="EMBL/GenBank/DDBJ databases">
        <title>Sequencing the genomes of 1000 actinobacteria strains.</title>
        <authorList>
            <person name="Klenk H.-P."/>
        </authorList>
    </citation>
    <scope>NUCLEOTIDE SEQUENCE [LARGE SCALE GENOMIC DNA]</scope>
    <source>
        <strain evidence="2 3">DSM 41803</strain>
    </source>
</reference>
<comment type="caution">
    <text evidence="2">The sequence shown here is derived from an EMBL/GenBank/DDBJ whole genome shotgun (WGS) entry which is preliminary data.</text>
</comment>
<dbReference type="CDD" id="cd00093">
    <property type="entry name" value="HTH_XRE"/>
    <property type="match status" value="1"/>
</dbReference>
<evidence type="ECO:0000259" key="1">
    <source>
        <dbReference type="SMART" id="SM00530"/>
    </source>
</evidence>
<organism evidence="2 3">
    <name type="scientific">Streptomyces stelliscabiei</name>
    <dbReference type="NCBI Taxonomy" id="146820"/>
    <lineage>
        <taxon>Bacteria</taxon>
        <taxon>Bacillati</taxon>
        <taxon>Actinomycetota</taxon>
        <taxon>Actinomycetes</taxon>
        <taxon>Kitasatosporales</taxon>
        <taxon>Streptomycetaceae</taxon>
        <taxon>Streptomyces</taxon>
    </lineage>
</organism>
<keyword evidence="3" id="KW-1185">Reference proteome</keyword>
<dbReference type="Pfam" id="PF13560">
    <property type="entry name" value="HTH_31"/>
    <property type="match status" value="1"/>
</dbReference>
<dbReference type="InterPro" id="IPR043917">
    <property type="entry name" value="DUF5753"/>
</dbReference>
<dbReference type="Proteomes" id="UP000629287">
    <property type="component" value="Unassembled WGS sequence"/>
</dbReference>
<dbReference type="EMBL" id="JADBGF010000001">
    <property type="protein sequence ID" value="MBE1600955.1"/>
    <property type="molecule type" value="Genomic_DNA"/>
</dbReference>
<evidence type="ECO:0000313" key="2">
    <source>
        <dbReference type="EMBL" id="MBE1600955.1"/>
    </source>
</evidence>
<dbReference type="GeneID" id="86831591"/>
<evidence type="ECO:0000313" key="3">
    <source>
        <dbReference type="Proteomes" id="UP000629287"/>
    </source>
</evidence>
<dbReference type="AlphaFoldDB" id="A0A8I0P9U7"/>
<protein>
    <submittedName>
        <fullName evidence="2">Transcriptional regulator with XRE-family HTH domain</fullName>
    </submittedName>
</protein>
<feature type="domain" description="HTH cro/C1-type" evidence="1">
    <location>
        <begin position="19"/>
        <end position="74"/>
    </location>
</feature>
<dbReference type="InterPro" id="IPR010982">
    <property type="entry name" value="Lambda_DNA-bd_dom_sf"/>
</dbReference>
<accession>A0A8I0P9U7</accession>
<dbReference type="SMART" id="SM00530">
    <property type="entry name" value="HTH_XRE"/>
    <property type="match status" value="1"/>
</dbReference>
<dbReference type="SUPFAM" id="SSF47413">
    <property type="entry name" value="lambda repressor-like DNA-binding domains"/>
    <property type="match status" value="1"/>
</dbReference>
<dbReference type="GO" id="GO:0003677">
    <property type="term" value="F:DNA binding"/>
    <property type="evidence" value="ECO:0007669"/>
    <property type="project" value="InterPro"/>
</dbReference>
<sequence>MSVDWEPDPSDSLKTFGAFVQALREHHGHTREQFAPLVRFSVHTVASIELGRRMADEVFVERADEVLGGTGALLRAGKHLSRQPGLASWFRKWAGLERQAVSLSIYECRLVPGLLESEPYVRAVFGESIPPLADEQLEAQVIARMDRQRLLRERPNTSFSFIIEEAVIRRELGGPEVTRAMLDHLLENMRLRNVVVQIMPLSSRHHACLDGPVQLVELPDGRRLAYSEGQQSGRLISDGKEARLLHQRYATLRSQALSPADSEGLLERMRGAQ</sequence>
<dbReference type="InterPro" id="IPR001387">
    <property type="entry name" value="Cro/C1-type_HTH"/>
</dbReference>
<dbReference type="Pfam" id="PF19054">
    <property type="entry name" value="DUF5753"/>
    <property type="match status" value="1"/>
</dbReference>